<feature type="binding site" evidence="6">
    <location>
        <position position="71"/>
    </location>
    <ligand>
        <name>Mg(2+)</name>
        <dbReference type="ChEBI" id="CHEBI:18420"/>
        <label>1</label>
    </ligand>
</feature>
<dbReference type="CDD" id="cd00412">
    <property type="entry name" value="pyrophosphatase"/>
    <property type="match status" value="1"/>
</dbReference>
<comment type="caution">
    <text evidence="7">The sequence shown here is derived from an EMBL/GenBank/DDBJ whole genome shotgun (WGS) entry which is preliminary data.</text>
</comment>
<reference evidence="7 8" key="1">
    <citation type="submission" date="2019-03" db="EMBL/GenBank/DDBJ databases">
        <title>Genomic Encyclopedia of Type Strains, Phase III (KMG-III): the genomes of soil and plant-associated and newly described type strains.</title>
        <authorList>
            <person name="Whitman W."/>
        </authorList>
    </citation>
    <scope>NUCLEOTIDE SEQUENCE [LARGE SCALE GENOMIC DNA]</scope>
    <source>
        <strain evidence="7 8">CECT 8976</strain>
    </source>
</reference>
<dbReference type="PANTHER" id="PTHR10286">
    <property type="entry name" value="INORGANIC PYROPHOSPHATASE"/>
    <property type="match status" value="1"/>
</dbReference>
<feature type="binding site" evidence="6">
    <location>
        <position position="142"/>
    </location>
    <ligand>
        <name>substrate</name>
    </ligand>
</feature>
<dbReference type="HAMAP" id="MF_00209">
    <property type="entry name" value="Inorganic_PPase"/>
    <property type="match status" value="1"/>
</dbReference>
<dbReference type="NCBIfam" id="NF002317">
    <property type="entry name" value="PRK01250.1"/>
    <property type="match status" value="1"/>
</dbReference>
<dbReference type="Gene3D" id="3.90.80.10">
    <property type="entry name" value="Inorganic pyrophosphatase"/>
    <property type="match status" value="1"/>
</dbReference>
<dbReference type="GO" id="GO:0005737">
    <property type="term" value="C:cytoplasm"/>
    <property type="evidence" value="ECO:0007669"/>
    <property type="project" value="UniProtKB-SubCell"/>
</dbReference>
<feature type="binding site" evidence="6">
    <location>
        <position position="71"/>
    </location>
    <ligand>
        <name>Mg(2+)</name>
        <dbReference type="ChEBI" id="CHEBI:18420"/>
        <label>2</label>
    </ligand>
</feature>
<feature type="binding site" evidence="6">
    <location>
        <position position="66"/>
    </location>
    <ligand>
        <name>Mg(2+)</name>
        <dbReference type="ChEBI" id="CHEBI:18420"/>
        <label>1</label>
    </ligand>
</feature>
<evidence type="ECO:0000256" key="6">
    <source>
        <dbReference type="HAMAP-Rule" id="MF_00209"/>
    </source>
</evidence>
<keyword evidence="5 6" id="KW-0460">Magnesium</keyword>
<comment type="catalytic activity">
    <reaction evidence="6">
        <text>diphosphate + H2O = 2 phosphate + H(+)</text>
        <dbReference type="Rhea" id="RHEA:24576"/>
        <dbReference type="ChEBI" id="CHEBI:15377"/>
        <dbReference type="ChEBI" id="CHEBI:15378"/>
        <dbReference type="ChEBI" id="CHEBI:33019"/>
        <dbReference type="ChEBI" id="CHEBI:43474"/>
        <dbReference type="EC" id="3.6.1.1"/>
    </reaction>
</comment>
<sequence>MDLKQIPAGKEMPHDFNVVIEISANGDPIKYEFDKDSNAIFVDRFMGTSMFYPANYGFVPNTLSGDGDPVDVLVVTPFPLPPGVVVRCRALGLIKMEDESGVDAKVVAVPVEKLCPMYKSVQKLEDLPELLRNQMVHFFEHYKDLEKGKWVKVQGWGTLEDAATELKNGVANYKD</sequence>
<feature type="binding site" evidence="6">
    <location>
        <position position="56"/>
    </location>
    <ligand>
        <name>substrate</name>
    </ligand>
</feature>
<evidence type="ECO:0000256" key="1">
    <source>
        <dbReference type="ARBA" id="ARBA00001946"/>
    </source>
</evidence>
<dbReference type="FunFam" id="3.90.80.10:FF:000001">
    <property type="entry name" value="Inorganic pyrophosphatase"/>
    <property type="match status" value="1"/>
</dbReference>
<keyword evidence="3 6" id="KW-0479">Metal-binding</keyword>
<evidence type="ECO:0000256" key="5">
    <source>
        <dbReference type="ARBA" id="ARBA00022842"/>
    </source>
</evidence>
<dbReference type="EMBL" id="SNZP01000001">
    <property type="protein sequence ID" value="TDR82656.1"/>
    <property type="molecule type" value="Genomic_DNA"/>
</dbReference>
<dbReference type="GO" id="GO:0004427">
    <property type="term" value="F:inorganic diphosphate phosphatase activity"/>
    <property type="evidence" value="ECO:0007669"/>
    <property type="project" value="UniProtKB-UniRule"/>
</dbReference>
<keyword evidence="2 6" id="KW-0963">Cytoplasm</keyword>
<keyword evidence="4 6" id="KW-0378">Hydrolase</keyword>
<organism evidence="7 8">
    <name type="scientific">Paludibacterium purpuratum</name>
    <dbReference type="NCBI Taxonomy" id="1144873"/>
    <lineage>
        <taxon>Bacteria</taxon>
        <taxon>Pseudomonadati</taxon>
        <taxon>Pseudomonadota</taxon>
        <taxon>Betaproteobacteria</taxon>
        <taxon>Neisseriales</taxon>
        <taxon>Chromobacteriaceae</taxon>
        <taxon>Paludibacterium</taxon>
    </lineage>
</organism>
<evidence type="ECO:0000313" key="7">
    <source>
        <dbReference type="EMBL" id="TDR82656.1"/>
    </source>
</evidence>
<dbReference type="Pfam" id="PF00719">
    <property type="entry name" value="Pyrophosphatase"/>
    <property type="match status" value="1"/>
</dbReference>
<evidence type="ECO:0000256" key="3">
    <source>
        <dbReference type="ARBA" id="ARBA00022723"/>
    </source>
</evidence>
<protein>
    <recommendedName>
        <fullName evidence="6">Inorganic pyrophosphatase</fullName>
        <ecNumber evidence="6">3.6.1.1</ecNumber>
    </recommendedName>
    <alternativeName>
        <fullName evidence="6">Pyrophosphate phospho-hydrolase</fullName>
        <shortName evidence="6">PPase</shortName>
    </alternativeName>
</protein>
<dbReference type="SUPFAM" id="SSF50324">
    <property type="entry name" value="Inorganic pyrophosphatase"/>
    <property type="match status" value="1"/>
</dbReference>
<feature type="binding site" evidence="6">
    <location>
        <position position="30"/>
    </location>
    <ligand>
        <name>substrate</name>
    </ligand>
</feature>
<keyword evidence="8" id="KW-1185">Reference proteome</keyword>
<evidence type="ECO:0000313" key="8">
    <source>
        <dbReference type="Proteomes" id="UP000295611"/>
    </source>
</evidence>
<proteinExistence type="inferred from homology"/>
<accession>A0A4R7BG28</accession>
<dbReference type="EC" id="3.6.1.1" evidence="6"/>
<dbReference type="GO" id="GO:0006796">
    <property type="term" value="P:phosphate-containing compound metabolic process"/>
    <property type="evidence" value="ECO:0007669"/>
    <property type="project" value="InterPro"/>
</dbReference>
<feature type="binding site" evidence="6">
    <location>
        <position position="103"/>
    </location>
    <ligand>
        <name>Mg(2+)</name>
        <dbReference type="ChEBI" id="CHEBI:18420"/>
        <label>1</label>
    </ligand>
</feature>
<evidence type="ECO:0000256" key="2">
    <source>
        <dbReference type="ARBA" id="ARBA00022490"/>
    </source>
</evidence>
<comment type="cofactor">
    <cofactor evidence="1 6">
        <name>Mg(2+)</name>
        <dbReference type="ChEBI" id="CHEBI:18420"/>
    </cofactor>
</comment>
<dbReference type="InterPro" id="IPR008162">
    <property type="entry name" value="Pyrophosphatase"/>
</dbReference>
<gene>
    <name evidence="6" type="primary">ppa</name>
    <name evidence="7" type="ORF">DFP86_10141</name>
</gene>
<dbReference type="OrthoDB" id="5187599at2"/>
<dbReference type="GO" id="GO:0000287">
    <property type="term" value="F:magnesium ion binding"/>
    <property type="evidence" value="ECO:0007669"/>
    <property type="project" value="UniProtKB-UniRule"/>
</dbReference>
<dbReference type="AlphaFoldDB" id="A0A4R7BG28"/>
<feature type="binding site" evidence="6">
    <location>
        <position position="44"/>
    </location>
    <ligand>
        <name>substrate</name>
    </ligand>
</feature>
<dbReference type="InterPro" id="IPR036649">
    <property type="entry name" value="Pyrophosphatase_sf"/>
</dbReference>
<evidence type="ECO:0000256" key="4">
    <source>
        <dbReference type="ARBA" id="ARBA00022801"/>
    </source>
</evidence>
<name>A0A4R7BG28_9NEIS</name>
<comment type="similarity">
    <text evidence="6">Belongs to the PPase family.</text>
</comment>
<comment type="function">
    <text evidence="6">Catalyzes the hydrolysis of inorganic pyrophosphate (PPi) forming two phosphate ions.</text>
</comment>
<comment type="subunit">
    <text evidence="6">Homohexamer.</text>
</comment>
<comment type="subcellular location">
    <subcellularLocation>
        <location evidence="6">Cytoplasm</location>
    </subcellularLocation>
</comment>
<dbReference type="RefSeq" id="WP_133677989.1">
    <property type="nucleotide sequence ID" value="NZ_SNZP01000001.1"/>
</dbReference>
<dbReference type="Proteomes" id="UP000295611">
    <property type="component" value="Unassembled WGS sequence"/>
</dbReference>
<dbReference type="PROSITE" id="PS00387">
    <property type="entry name" value="PPASE"/>
    <property type="match status" value="1"/>
</dbReference>